<dbReference type="PANTHER" id="PTHR11439:SF495">
    <property type="entry name" value="REVERSE TRANSCRIPTASE, RNA-DEPENDENT DNA POLYMERASE-RELATED"/>
    <property type="match status" value="1"/>
</dbReference>
<feature type="compositionally biased region" description="Low complexity" evidence="2">
    <location>
        <begin position="892"/>
        <end position="903"/>
    </location>
</feature>
<protein>
    <submittedName>
        <fullName evidence="3">Putative ribonuclease H-like domain-containing protein</fullName>
    </submittedName>
</protein>
<feature type="region of interest" description="Disordered" evidence="2">
    <location>
        <begin position="424"/>
        <end position="447"/>
    </location>
</feature>
<evidence type="ECO:0000256" key="2">
    <source>
        <dbReference type="SAM" id="MobiDB-lite"/>
    </source>
</evidence>
<feature type="region of interest" description="Disordered" evidence="2">
    <location>
        <begin position="862"/>
        <end position="905"/>
    </location>
</feature>
<gene>
    <name evidence="3" type="ORF">Tci_030064</name>
</gene>
<feature type="region of interest" description="Disordered" evidence="2">
    <location>
        <begin position="26"/>
        <end position="62"/>
    </location>
</feature>
<accession>A0A6L2L8R8</accession>
<feature type="compositionally biased region" description="Low complexity" evidence="2">
    <location>
        <begin position="865"/>
        <end position="885"/>
    </location>
</feature>
<feature type="compositionally biased region" description="Polar residues" evidence="2">
    <location>
        <begin position="707"/>
        <end position="717"/>
    </location>
</feature>
<feature type="region of interest" description="Disordered" evidence="2">
    <location>
        <begin position="934"/>
        <end position="957"/>
    </location>
</feature>
<feature type="compositionally biased region" description="Basic and acidic residues" evidence="2">
    <location>
        <begin position="26"/>
        <end position="56"/>
    </location>
</feature>
<dbReference type="EMBL" id="BKCJ010003942">
    <property type="protein sequence ID" value="GEU58086.1"/>
    <property type="molecule type" value="Genomic_DNA"/>
</dbReference>
<evidence type="ECO:0000313" key="3">
    <source>
        <dbReference type="EMBL" id="GEU58086.1"/>
    </source>
</evidence>
<reference evidence="3" key="1">
    <citation type="journal article" date="2019" name="Sci. Rep.">
        <title>Draft genome of Tanacetum cinerariifolium, the natural source of mosquito coil.</title>
        <authorList>
            <person name="Yamashiro T."/>
            <person name="Shiraishi A."/>
            <person name="Satake H."/>
            <person name="Nakayama K."/>
        </authorList>
    </citation>
    <scope>NUCLEOTIDE SEQUENCE</scope>
</reference>
<keyword evidence="1" id="KW-0175">Coiled coil</keyword>
<evidence type="ECO:0000256" key="1">
    <source>
        <dbReference type="SAM" id="Coils"/>
    </source>
</evidence>
<dbReference type="PANTHER" id="PTHR11439">
    <property type="entry name" value="GAG-POL-RELATED RETROTRANSPOSON"/>
    <property type="match status" value="1"/>
</dbReference>
<feature type="region of interest" description="Disordered" evidence="2">
    <location>
        <begin position="686"/>
        <end position="718"/>
    </location>
</feature>
<feature type="coiled-coil region" evidence="1">
    <location>
        <begin position="517"/>
        <end position="546"/>
    </location>
</feature>
<organism evidence="3">
    <name type="scientific">Tanacetum cinerariifolium</name>
    <name type="common">Dalmatian daisy</name>
    <name type="synonym">Chrysanthemum cinerariifolium</name>
    <dbReference type="NCBI Taxonomy" id="118510"/>
    <lineage>
        <taxon>Eukaryota</taxon>
        <taxon>Viridiplantae</taxon>
        <taxon>Streptophyta</taxon>
        <taxon>Embryophyta</taxon>
        <taxon>Tracheophyta</taxon>
        <taxon>Spermatophyta</taxon>
        <taxon>Magnoliopsida</taxon>
        <taxon>eudicotyledons</taxon>
        <taxon>Gunneridae</taxon>
        <taxon>Pentapetalae</taxon>
        <taxon>asterids</taxon>
        <taxon>campanulids</taxon>
        <taxon>Asterales</taxon>
        <taxon>Asteraceae</taxon>
        <taxon>Asteroideae</taxon>
        <taxon>Anthemideae</taxon>
        <taxon>Anthemidinae</taxon>
        <taxon>Tanacetum</taxon>
    </lineage>
</organism>
<sequence>MATKIAAQDLEISNLKARIKILEDTDKGSAKLSGDDPPIKERSLETGEKAGVERSTKRGSNNTKEMVNVLTSMDAAKILTCGVQAVSVSHVAEVSTVGLVPTGSGLVPTVSAIFPTPSVVTPYLRRKGKEKMVESDMPKKKKLQEQIDVQMAREMEEQMAREDQRMDEQIARDAEIARIHAEEELQLLIDGLDRNNEVIAKHLQEYEESAAKLTIIETIDLINELQQKEFYMSVLRSHSGWKTKHFKGMTLEEIKEKLILVWKQIEDFVPMASKEEGDKVKRKGLRLEQGSAKKIKTSKEVSKEDLKEMMQLVPVEEVYVEALQVKHPIIDWEIHTEGKRDYWKIIRLGGNTAVYQFFVDMLKQFDREDLNQLWTLVIKAEGNDGVAVSCVEEDEFEEEEDPQEEDDDMEIDIEEDENKLELTYPYEEVDTLNPSPPASESEPDDEIEVENPIEHEDETIPASIHKWLLFQDNYSVARWRIHWFRRREKPKDKFYGKLILELGNEVHSSVEKGMAAMEKLVEKLGNTEDKVECKKLKNELKEARIMPPKSAPMTQAAIRRMIKDSIGATIAVERARQVKEYDVVAYTQRFNELALMCPRMVEPERVKVDAYIRGLTDNIKGEVTSSKPADLNEAVDAYIRGLTDNIKGEMTYSKPANLNEAVCMVHKLIEQKSQARDARILEGKKTKWESLQGGNSSGKGNRRDNSCHTLKNSQKQGNARAMVIPPTDGKLPLSFVDTRFCVMLDIDPIKIGASYEAELDDGRGGAAAVASPAGVLELDTYSSSEADPLECSPPPISVAPMVLPFLCSDNSESDTKIPERHVSPTPHDAMLTRALTTRKLVRPLHSHHLPLRHTSHHLDHFTFESSSSHSSSNHSSSGHSITGHSLSRHTPPDTTDTNSSTPSRFVHLSLARTPRCSEAYLRWRSAPLSTMYPLTTSESSARDSSSESSTGPSYERCRSPAATVISSIYATRASVPSRTNLLPPCKRFRDSISPEDSVEEIDTDVLEDIKADATAIEVAVNSDVEDRIYAGIGMEVDVGVDVEDEVEDEVESSDRGNMEVGVDVVAEIDIPDGTLMPDAVEHLKQRELEARSLIVGGERASLLEQIVSLERSNARLQGTMMMERARSNRFRRRVRFMKSELRQIRRTCNSSVVYKKVSSTWLSHVDPLCRPSHGGKEGNPQQKEYKEKGVIDSEFLGKRLISLQCKKQTIVANSTTEAEYVAAASCYGQVLWIQNQMLDYRFNFMNTKIYIDNESTICIVKNLVFHSETKHIKIRHHFIRDTYEKKLIQVIKIHTNHNVANLLPKAFDVGRFNFLVASIGLLNI</sequence>
<proteinExistence type="predicted"/>
<name>A0A6L2L8R8_TANCI</name>
<comment type="caution">
    <text evidence="3">The sequence shown here is derived from an EMBL/GenBank/DDBJ whole genome shotgun (WGS) entry which is preliminary data.</text>
</comment>
<dbReference type="CDD" id="cd09272">
    <property type="entry name" value="RNase_HI_RT_Ty1"/>
    <property type="match status" value="1"/>
</dbReference>